<organism evidence="1 2">
    <name type="scientific">Candidatus Bilophila faecipullorum</name>
    <dbReference type="NCBI Taxonomy" id="2838482"/>
    <lineage>
        <taxon>Bacteria</taxon>
        <taxon>Pseudomonadati</taxon>
        <taxon>Thermodesulfobacteriota</taxon>
        <taxon>Desulfovibrionia</taxon>
        <taxon>Desulfovibrionales</taxon>
        <taxon>Desulfovibrionaceae</taxon>
        <taxon>Bilophila</taxon>
    </lineage>
</organism>
<dbReference type="Proteomes" id="UP000824264">
    <property type="component" value="Unassembled WGS sequence"/>
</dbReference>
<name>A0A9D1U8J7_9BACT</name>
<dbReference type="InterPro" id="IPR016024">
    <property type="entry name" value="ARM-type_fold"/>
</dbReference>
<reference evidence="1" key="1">
    <citation type="journal article" date="2021" name="PeerJ">
        <title>Extensive microbial diversity within the chicken gut microbiome revealed by metagenomics and culture.</title>
        <authorList>
            <person name="Gilroy R."/>
            <person name="Ravi A."/>
            <person name="Getino M."/>
            <person name="Pursley I."/>
            <person name="Horton D.L."/>
            <person name="Alikhan N.F."/>
            <person name="Baker D."/>
            <person name="Gharbi K."/>
            <person name="Hall N."/>
            <person name="Watson M."/>
            <person name="Adriaenssens E.M."/>
            <person name="Foster-Nyarko E."/>
            <person name="Jarju S."/>
            <person name="Secka A."/>
            <person name="Antonio M."/>
            <person name="Oren A."/>
            <person name="Chaudhuri R.R."/>
            <person name="La Ragione R."/>
            <person name="Hildebrand F."/>
            <person name="Pallen M.J."/>
        </authorList>
    </citation>
    <scope>NUCLEOTIDE SEQUENCE</scope>
    <source>
        <strain evidence="1">ChiSxjej5B17-1746</strain>
    </source>
</reference>
<evidence type="ECO:0000313" key="2">
    <source>
        <dbReference type="Proteomes" id="UP000824264"/>
    </source>
</evidence>
<dbReference type="EMBL" id="DXGI01000222">
    <property type="protein sequence ID" value="HIW78689.1"/>
    <property type="molecule type" value="Genomic_DNA"/>
</dbReference>
<dbReference type="InterPro" id="IPR054701">
    <property type="entry name" value="DVU0298-like"/>
</dbReference>
<sequence>MPPHFRTLKSSIRSRLESADWPAFAQELEALPARELVGPLFACLPLGGEATGRAAAALGRAVSRMADEHMEEARNVIRRLMWHMNEESGNIGWGIPEAFAEVLAQHRRLGDEFHPILFSYITNTGKEDNFCDHAVLRRSCFRAVERLALARPDLAPKARGPLQAGLRDEDPICRELAREALDKIGMF</sequence>
<accession>A0A9D1U8J7</accession>
<reference evidence="1" key="2">
    <citation type="submission" date="2021-04" db="EMBL/GenBank/DDBJ databases">
        <authorList>
            <person name="Gilroy R."/>
        </authorList>
    </citation>
    <scope>NUCLEOTIDE SEQUENCE</scope>
    <source>
        <strain evidence="1">ChiSxjej5B17-1746</strain>
    </source>
</reference>
<comment type="caution">
    <text evidence="1">The sequence shown here is derived from an EMBL/GenBank/DDBJ whole genome shotgun (WGS) entry which is preliminary data.</text>
</comment>
<protein>
    <submittedName>
        <fullName evidence="1">HEAT repeat domain-containing protein</fullName>
    </submittedName>
</protein>
<dbReference type="Gene3D" id="1.25.10.10">
    <property type="entry name" value="Leucine-rich Repeat Variant"/>
    <property type="match status" value="1"/>
</dbReference>
<evidence type="ECO:0000313" key="1">
    <source>
        <dbReference type="EMBL" id="HIW78689.1"/>
    </source>
</evidence>
<proteinExistence type="predicted"/>
<dbReference type="AlphaFoldDB" id="A0A9D1U8J7"/>
<dbReference type="NCBIfam" id="NF045662">
    <property type="entry name" value="DVU0298_fam"/>
    <property type="match status" value="1"/>
</dbReference>
<dbReference type="InterPro" id="IPR011989">
    <property type="entry name" value="ARM-like"/>
</dbReference>
<gene>
    <name evidence="1" type="ORF">H9874_06050</name>
</gene>
<dbReference type="SUPFAM" id="SSF48371">
    <property type="entry name" value="ARM repeat"/>
    <property type="match status" value="1"/>
</dbReference>